<reference evidence="2" key="1">
    <citation type="submission" date="2021-03" db="EMBL/GenBank/DDBJ databases">
        <title>Draft genome sequence of rust myrtle Austropuccinia psidii MF-1, a brazilian biotype.</title>
        <authorList>
            <person name="Quecine M.C."/>
            <person name="Pachon D.M.R."/>
            <person name="Bonatelli M.L."/>
            <person name="Correr F.H."/>
            <person name="Franceschini L.M."/>
            <person name="Leite T.F."/>
            <person name="Margarido G.R.A."/>
            <person name="Almeida C.A."/>
            <person name="Ferrarezi J.A."/>
            <person name="Labate C.A."/>
        </authorList>
    </citation>
    <scope>NUCLEOTIDE SEQUENCE</scope>
    <source>
        <strain evidence="2">MF-1</strain>
    </source>
</reference>
<dbReference type="Proteomes" id="UP000765509">
    <property type="component" value="Unassembled WGS sequence"/>
</dbReference>
<evidence type="ECO:0000313" key="3">
    <source>
        <dbReference type="Proteomes" id="UP000765509"/>
    </source>
</evidence>
<feature type="compositionally biased region" description="Basic and acidic residues" evidence="1">
    <location>
        <begin position="78"/>
        <end position="104"/>
    </location>
</feature>
<dbReference type="EMBL" id="AVOT02114284">
    <property type="protein sequence ID" value="MBW0583117.1"/>
    <property type="molecule type" value="Genomic_DNA"/>
</dbReference>
<organism evidence="2 3">
    <name type="scientific">Austropuccinia psidii MF-1</name>
    <dbReference type="NCBI Taxonomy" id="1389203"/>
    <lineage>
        <taxon>Eukaryota</taxon>
        <taxon>Fungi</taxon>
        <taxon>Dikarya</taxon>
        <taxon>Basidiomycota</taxon>
        <taxon>Pucciniomycotina</taxon>
        <taxon>Pucciniomycetes</taxon>
        <taxon>Pucciniales</taxon>
        <taxon>Sphaerophragmiaceae</taxon>
        <taxon>Austropuccinia</taxon>
    </lineage>
</organism>
<evidence type="ECO:0000313" key="2">
    <source>
        <dbReference type="EMBL" id="MBW0583117.1"/>
    </source>
</evidence>
<name>A0A9Q3Q4U8_9BASI</name>
<gene>
    <name evidence="2" type="ORF">O181_122832</name>
</gene>
<accession>A0A9Q3Q4U8</accession>
<keyword evidence="3" id="KW-1185">Reference proteome</keyword>
<dbReference type="AlphaFoldDB" id="A0A9Q3Q4U8"/>
<feature type="region of interest" description="Disordered" evidence="1">
    <location>
        <begin position="50"/>
        <end position="110"/>
    </location>
</feature>
<proteinExistence type="predicted"/>
<comment type="caution">
    <text evidence="2">The sequence shown here is derived from an EMBL/GenBank/DDBJ whole genome shotgun (WGS) entry which is preliminary data.</text>
</comment>
<protein>
    <submittedName>
        <fullName evidence="2">Uncharacterized protein</fullName>
    </submittedName>
</protein>
<sequence length="110" mass="11887">MAITFVRSKEFTTSSSRDIPVSVKEMVYGSKAGGVGTSSKILDKENELLPSSEEAFGHRNNNSTPEGMDTHVLQGTGLKDKSLVEKSKNFVRGSEERVGPKEGKQPSGRS</sequence>
<evidence type="ECO:0000256" key="1">
    <source>
        <dbReference type="SAM" id="MobiDB-lite"/>
    </source>
</evidence>